<gene>
    <name evidence="1" type="ORF">K488DRAFT_43880</name>
</gene>
<reference evidence="1" key="2">
    <citation type="journal article" date="2022" name="New Phytol.">
        <title>Evolutionary transition to the ectomycorrhizal habit in the genomes of a hyperdiverse lineage of mushroom-forming fungi.</title>
        <authorList>
            <person name="Looney B."/>
            <person name="Miyauchi S."/>
            <person name="Morin E."/>
            <person name="Drula E."/>
            <person name="Courty P.E."/>
            <person name="Kohler A."/>
            <person name="Kuo A."/>
            <person name="LaButti K."/>
            <person name="Pangilinan J."/>
            <person name="Lipzen A."/>
            <person name="Riley R."/>
            <person name="Andreopoulos W."/>
            <person name="He G."/>
            <person name="Johnson J."/>
            <person name="Nolan M."/>
            <person name="Tritt A."/>
            <person name="Barry K.W."/>
            <person name="Grigoriev I.V."/>
            <person name="Nagy L.G."/>
            <person name="Hibbett D."/>
            <person name="Henrissat B."/>
            <person name="Matheny P.B."/>
            <person name="Labbe J."/>
            <person name="Martin F.M."/>
        </authorList>
    </citation>
    <scope>NUCLEOTIDE SEQUENCE</scope>
    <source>
        <strain evidence="1">EC-137</strain>
    </source>
</reference>
<proteinExistence type="predicted"/>
<dbReference type="Proteomes" id="UP000814128">
    <property type="component" value="Unassembled WGS sequence"/>
</dbReference>
<sequence length="409" mass="44166">MTTDPTALTTAWSVALLDEYTHALDTLPMDLSRLFADLRELDAVLSASVQQLIFKVEALVAALRDGTVGKTDRLWMLAEIADEAQRLKLGGEDKIRVACQAADGLRAHEEHMVALLTQLPGFDRTTLNRKTIYPHIAPRVYAPTNFYESGRRRRGALLTTSGGGETSGSNNKRKRNTRDDEEPAGGRTPRKERIANEGAPPRNKNPNRTRKADRAASPTESILSVTSHQQQFASTSGPAPRTNNRSGGNNKKRARPAAAGTPSEAAPTSVPPAAQHPSLPAPPFMPSAAVSWAGPAHPSLEGPGMPSSRSVAPEYDAEDADRGDGEDNKIYCFCNRPSFGDMVACDAEDCEREWFHLDCVGITSAPDGQWFCDECKSKQAKKPQPRNRNGKSRKSGGGRNGRGTAAAQS</sequence>
<protein>
    <submittedName>
        <fullName evidence="1">Uncharacterized protein</fullName>
    </submittedName>
</protein>
<accession>A0ACB8QTR3</accession>
<evidence type="ECO:0000313" key="2">
    <source>
        <dbReference type="Proteomes" id="UP000814128"/>
    </source>
</evidence>
<comment type="caution">
    <text evidence="1">The sequence shown here is derived from an EMBL/GenBank/DDBJ whole genome shotgun (WGS) entry which is preliminary data.</text>
</comment>
<keyword evidence="2" id="KW-1185">Reference proteome</keyword>
<organism evidence="1 2">
    <name type="scientific">Vararia minispora EC-137</name>
    <dbReference type="NCBI Taxonomy" id="1314806"/>
    <lineage>
        <taxon>Eukaryota</taxon>
        <taxon>Fungi</taxon>
        <taxon>Dikarya</taxon>
        <taxon>Basidiomycota</taxon>
        <taxon>Agaricomycotina</taxon>
        <taxon>Agaricomycetes</taxon>
        <taxon>Russulales</taxon>
        <taxon>Lachnocladiaceae</taxon>
        <taxon>Vararia</taxon>
    </lineage>
</organism>
<reference evidence="1" key="1">
    <citation type="submission" date="2021-02" db="EMBL/GenBank/DDBJ databases">
        <authorList>
            <consortium name="DOE Joint Genome Institute"/>
            <person name="Ahrendt S."/>
            <person name="Looney B.P."/>
            <person name="Miyauchi S."/>
            <person name="Morin E."/>
            <person name="Drula E."/>
            <person name="Courty P.E."/>
            <person name="Chicoki N."/>
            <person name="Fauchery L."/>
            <person name="Kohler A."/>
            <person name="Kuo A."/>
            <person name="Labutti K."/>
            <person name="Pangilinan J."/>
            <person name="Lipzen A."/>
            <person name="Riley R."/>
            <person name="Andreopoulos W."/>
            <person name="He G."/>
            <person name="Johnson J."/>
            <person name="Barry K.W."/>
            <person name="Grigoriev I.V."/>
            <person name="Nagy L."/>
            <person name="Hibbett D."/>
            <person name="Henrissat B."/>
            <person name="Matheny P.B."/>
            <person name="Labbe J."/>
            <person name="Martin F."/>
        </authorList>
    </citation>
    <scope>NUCLEOTIDE SEQUENCE</scope>
    <source>
        <strain evidence="1">EC-137</strain>
    </source>
</reference>
<evidence type="ECO:0000313" key="1">
    <source>
        <dbReference type="EMBL" id="KAI0035140.1"/>
    </source>
</evidence>
<dbReference type="EMBL" id="MU273489">
    <property type="protein sequence ID" value="KAI0035140.1"/>
    <property type="molecule type" value="Genomic_DNA"/>
</dbReference>
<name>A0ACB8QTR3_9AGAM</name>